<name>A0AC60PU97_IXOPE</name>
<protein>
    <submittedName>
        <fullName evidence="1">Uncharacterized protein</fullName>
    </submittedName>
</protein>
<accession>A0AC60PU97</accession>
<dbReference type="EMBL" id="JABSTQ010009941">
    <property type="protein sequence ID" value="KAG0424735.1"/>
    <property type="molecule type" value="Genomic_DNA"/>
</dbReference>
<gene>
    <name evidence="1" type="ORF">HPB47_028048</name>
</gene>
<feature type="non-terminal residue" evidence="1">
    <location>
        <position position="1"/>
    </location>
</feature>
<organism evidence="1 2">
    <name type="scientific">Ixodes persulcatus</name>
    <name type="common">Taiga tick</name>
    <dbReference type="NCBI Taxonomy" id="34615"/>
    <lineage>
        <taxon>Eukaryota</taxon>
        <taxon>Metazoa</taxon>
        <taxon>Ecdysozoa</taxon>
        <taxon>Arthropoda</taxon>
        <taxon>Chelicerata</taxon>
        <taxon>Arachnida</taxon>
        <taxon>Acari</taxon>
        <taxon>Parasitiformes</taxon>
        <taxon>Ixodida</taxon>
        <taxon>Ixodoidea</taxon>
        <taxon>Ixodidae</taxon>
        <taxon>Ixodinae</taxon>
        <taxon>Ixodes</taxon>
    </lineage>
</organism>
<dbReference type="Proteomes" id="UP000805193">
    <property type="component" value="Unassembled WGS sequence"/>
</dbReference>
<keyword evidence="2" id="KW-1185">Reference proteome</keyword>
<comment type="caution">
    <text evidence="1">The sequence shown here is derived from an EMBL/GenBank/DDBJ whole genome shotgun (WGS) entry which is preliminary data.</text>
</comment>
<reference evidence="1 2" key="1">
    <citation type="journal article" date="2020" name="Cell">
        <title>Large-Scale Comparative Analyses of Tick Genomes Elucidate Their Genetic Diversity and Vector Capacities.</title>
        <authorList>
            <consortium name="Tick Genome and Microbiome Consortium (TIGMIC)"/>
            <person name="Jia N."/>
            <person name="Wang J."/>
            <person name="Shi W."/>
            <person name="Du L."/>
            <person name="Sun Y."/>
            <person name="Zhan W."/>
            <person name="Jiang J.F."/>
            <person name="Wang Q."/>
            <person name="Zhang B."/>
            <person name="Ji P."/>
            <person name="Bell-Sakyi L."/>
            <person name="Cui X.M."/>
            <person name="Yuan T.T."/>
            <person name="Jiang B.G."/>
            <person name="Yang W.F."/>
            <person name="Lam T.T."/>
            <person name="Chang Q.C."/>
            <person name="Ding S.J."/>
            <person name="Wang X.J."/>
            <person name="Zhu J.G."/>
            <person name="Ruan X.D."/>
            <person name="Zhao L."/>
            <person name="Wei J.T."/>
            <person name="Ye R.Z."/>
            <person name="Que T.C."/>
            <person name="Du C.H."/>
            <person name="Zhou Y.H."/>
            <person name="Cheng J.X."/>
            <person name="Dai P.F."/>
            <person name="Guo W.B."/>
            <person name="Han X.H."/>
            <person name="Huang E.J."/>
            <person name="Li L.F."/>
            <person name="Wei W."/>
            <person name="Gao Y.C."/>
            <person name="Liu J.Z."/>
            <person name="Shao H.Z."/>
            <person name="Wang X."/>
            <person name="Wang C.C."/>
            <person name="Yang T.C."/>
            <person name="Huo Q.B."/>
            <person name="Li W."/>
            <person name="Chen H.Y."/>
            <person name="Chen S.E."/>
            <person name="Zhou L.G."/>
            <person name="Ni X.B."/>
            <person name="Tian J.H."/>
            <person name="Sheng Y."/>
            <person name="Liu T."/>
            <person name="Pan Y.S."/>
            <person name="Xia L.Y."/>
            <person name="Li J."/>
            <person name="Zhao F."/>
            <person name="Cao W.C."/>
        </authorList>
    </citation>
    <scope>NUCLEOTIDE SEQUENCE [LARGE SCALE GENOMIC DNA]</scope>
    <source>
        <strain evidence="1">Iper-2018</strain>
    </source>
</reference>
<sequence>LNNKEQKKRQRVRSSSDSENIDSANELPKPDNRPQQKKPALGSASQQVPRSMSLARTVSPTRSSQPQVGAVLSKAQVLRHEQPQSLASMSVPEIRTPSEDAKGKTKSARDQSAKTLTSHASHSSRSGSGHSSCSSSQPRDREAKQTLRADSRGPESKDLVERQTTERQAANRQTADRQTADRQTADRQTADRQTADRQTADRQTADRQTTDRQTADRQTADRQTAEQQASRPKQTSEKQTTQRSKSSRDHKPSKHSKDDGRRPHKENASHGHRHDSKREKSSHRDEGSSSKRRKGDHTAIKPKKESHSTKNVALKQLLTVCGIGDSDSDSEAETSRKEDKMETVRTSPDSTQTTVETKSKRESMDDFKEHRATTVAASKKSSASGKQKREADTLNRSLFLELDENEDPRSSPNVGSSAVTEPSENFKLSAGVKSSASTRPSVESTLSAYQEYDPASPQVPQDPPKLRAVSYNPTPVSSVAAEYTPTKAAVGSSVPERKVAPTVKEDTYVPSTTRARVRVEGPSYVPSAMASLPKQEEKPKRREEYVPSSVASTTSSSRSVRGRYEEYVPEAVGSASRRHQTTVDYVPTPKREAAAGDAPTTTSTLPLSEVPEARYRVGGNTNGNQESSGRSNSILDQEIRTASEVKDLEEKHLKYLFDKCLPEMDGIIRRKIESWRNADYHRGGKAKRSLTYKVYFSMFSSAQMNLISNLFIEEFVVRRRLSGDYLNQVLIPEFLIRVVSANKGTTHQESDELMASIPFELFNIPLH</sequence>
<proteinExistence type="predicted"/>
<evidence type="ECO:0000313" key="2">
    <source>
        <dbReference type="Proteomes" id="UP000805193"/>
    </source>
</evidence>
<evidence type="ECO:0000313" key="1">
    <source>
        <dbReference type="EMBL" id="KAG0424735.1"/>
    </source>
</evidence>